<evidence type="ECO:0000313" key="7">
    <source>
        <dbReference type="EMBL" id="KAF3800430.1"/>
    </source>
</evidence>
<keyword evidence="8" id="KW-1185">Reference proteome</keyword>
<dbReference type="RefSeq" id="XP_045259590.1">
    <property type="nucleotide sequence ID" value="XM_045414069.1"/>
</dbReference>
<dbReference type="CDD" id="cd12148">
    <property type="entry name" value="fungal_TF_MHR"/>
    <property type="match status" value="1"/>
</dbReference>
<feature type="domain" description="Xylanolytic transcriptional activator regulatory" evidence="6">
    <location>
        <begin position="280"/>
        <end position="367"/>
    </location>
</feature>
<name>A0A8H4CAH1_COLGL</name>
<dbReference type="PANTHER" id="PTHR31845:SF17">
    <property type="entry name" value="ZN(II)2CYS6 TRANSCRIPTION FACTOR (EUROFUNG)"/>
    <property type="match status" value="1"/>
</dbReference>
<evidence type="ECO:0000256" key="5">
    <source>
        <dbReference type="ARBA" id="ARBA00023242"/>
    </source>
</evidence>
<gene>
    <name evidence="7" type="ORF">GCG54_00014229</name>
</gene>
<dbReference type="InterPro" id="IPR051089">
    <property type="entry name" value="prtT"/>
</dbReference>
<keyword evidence="4" id="KW-0804">Transcription</keyword>
<sequence>MEALSEVPRGPKSVRACRAELSRCDVLLRRMRQYARVVRASRLIAFFRIIVGEGSLEHGALRPSNSHTTQNHVVDAQFGVSGLRRDTAPLRGTSPAPLHLNRRVQLDNRMMTLLQRRQFKKVPTGITARSNQPDYSRVKLQEKDFRLEKKIRQFLQMILYSLAWSICPSLRPYLRSSVPSRPVKPLTDNTHSFMVTLNPYISQLDPHLHSFSRVRKRSAFLLTVILAAAAKAFNPALNKKLRDHAEDMLADSFRRGSKSIEAAQAIMIMTYWKDPEDTRAWMYLGYIIRMGMELGWHRLAPYSPKAPDIGTDHDIREARNIERTWLVLFVYDRSMSLQTGKPWMIERSGFIESVEAWCKDPAAISNDRLLGALVTLRLLSSEVFRLLGSRSNRARAGQLHTLESLLAIINGRIEEWETRWLKLADQDSCHPFLIQFYGTHLRLQLFSLPLQETLGQPDEGSSHRMEALWVSYSSALEMLHLICRHSSWLYFAQDSVHVMTAYSAAFLIKVIQSRTKLTLETQLLMSAPESVTRQIEPAIRSAVSGAAVVFSQQAAPPGSSCALQAKFLDNITARFSKERPHVPGRGQHQSIAVEAGECSTISSAQPNCDDSRWDSSETASFIAPIRGADIAGTGLTFESAEEATWASLIAEAGFSAQDGVFFG</sequence>
<comment type="caution">
    <text evidence="7">The sequence shown here is derived from an EMBL/GenBank/DDBJ whole genome shotgun (WGS) entry which is preliminary data.</text>
</comment>
<keyword evidence="2" id="KW-0805">Transcription regulation</keyword>
<dbReference type="PANTHER" id="PTHR31845">
    <property type="entry name" value="FINGER DOMAIN PROTEIN, PUTATIVE-RELATED"/>
    <property type="match status" value="1"/>
</dbReference>
<evidence type="ECO:0000313" key="8">
    <source>
        <dbReference type="Proteomes" id="UP000613401"/>
    </source>
</evidence>
<dbReference type="GO" id="GO:0008270">
    <property type="term" value="F:zinc ion binding"/>
    <property type="evidence" value="ECO:0007669"/>
    <property type="project" value="InterPro"/>
</dbReference>
<dbReference type="GO" id="GO:0005634">
    <property type="term" value="C:nucleus"/>
    <property type="evidence" value="ECO:0007669"/>
    <property type="project" value="UniProtKB-SubCell"/>
</dbReference>
<evidence type="ECO:0000256" key="2">
    <source>
        <dbReference type="ARBA" id="ARBA00023015"/>
    </source>
</evidence>
<organism evidence="7 8">
    <name type="scientific">Colletotrichum gloeosporioides</name>
    <name type="common">Anthracnose fungus</name>
    <name type="synonym">Glomerella cingulata</name>
    <dbReference type="NCBI Taxonomy" id="474922"/>
    <lineage>
        <taxon>Eukaryota</taxon>
        <taxon>Fungi</taxon>
        <taxon>Dikarya</taxon>
        <taxon>Ascomycota</taxon>
        <taxon>Pezizomycotina</taxon>
        <taxon>Sordariomycetes</taxon>
        <taxon>Hypocreomycetidae</taxon>
        <taxon>Glomerellales</taxon>
        <taxon>Glomerellaceae</taxon>
        <taxon>Colletotrichum</taxon>
        <taxon>Colletotrichum gloeosporioides species complex</taxon>
    </lineage>
</organism>
<proteinExistence type="predicted"/>
<dbReference type="Pfam" id="PF04082">
    <property type="entry name" value="Fungal_trans"/>
    <property type="match status" value="1"/>
</dbReference>
<dbReference type="GO" id="GO:0006351">
    <property type="term" value="P:DNA-templated transcription"/>
    <property type="evidence" value="ECO:0007669"/>
    <property type="project" value="InterPro"/>
</dbReference>
<evidence type="ECO:0000256" key="3">
    <source>
        <dbReference type="ARBA" id="ARBA00023125"/>
    </source>
</evidence>
<dbReference type="GeneID" id="69021344"/>
<accession>A0A8H4CAH1</accession>
<reference evidence="7" key="1">
    <citation type="journal article" date="2020" name="Phytopathology">
        <title>Genome sequence and comparative analysis of Colletotrichum gloeosporioides isolated from Liriodendron leaves.</title>
        <authorList>
            <person name="Fu F.F."/>
            <person name="Hao Z."/>
            <person name="Wang P."/>
            <person name="Lu Y."/>
            <person name="Xue L.J."/>
            <person name="Wei G."/>
            <person name="Tian Y."/>
            <person name="Baishi H."/>
            <person name="Xu H."/>
            <person name="Shi J."/>
            <person name="Cheng T."/>
            <person name="Wang G."/>
            <person name="Yi Y."/>
            <person name="Chen J."/>
        </authorList>
    </citation>
    <scope>NUCLEOTIDE SEQUENCE</scope>
    <source>
        <strain evidence="7">Lc1</strain>
    </source>
</reference>
<dbReference type="EMBL" id="WVTB01000075">
    <property type="protein sequence ID" value="KAF3800430.1"/>
    <property type="molecule type" value="Genomic_DNA"/>
</dbReference>
<dbReference type="GO" id="GO:0000981">
    <property type="term" value="F:DNA-binding transcription factor activity, RNA polymerase II-specific"/>
    <property type="evidence" value="ECO:0007669"/>
    <property type="project" value="TreeGrafter"/>
</dbReference>
<dbReference type="AlphaFoldDB" id="A0A8H4CAH1"/>
<keyword evidence="5" id="KW-0539">Nucleus</keyword>
<dbReference type="Proteomes" id="UP000613401">
    <property type="component" value="Unassembled WGS sequence"/>
</dbReference>
<evidence type="ECO:0000259" key="6">
    <source>
        <dbReference type="SMART" id="SM00906"/>
    </source>
</evidence>
<dbReference type="GO" id="GO:0000976">
    <property type="term" value="F:transcription cis-regulatory region binding"/>
    <property type="evidence" value="ECO:0007669"/>
    <property type="project" value="TreeGrafter"/>
</dbReference>
<dbReference type="InterPro" id="IPR007219">
    <property type="entry name" value="XnlR_reg_dom"/>
</dbReference>
<reference evidence="7" key="2">
    <citation type="submission" date="2020-03" db="EMBL/GenBank/DDBJ databases">
        <authorList>
            <person name="Fu F.-F."/>
            <person name="Chen J."/>
        </authorList>
    </citation>
    <scope>NUCLEOTIDE SEQUENCE</scope>
    <source>
        <strain evidence="7">Lc1</strain>
    </source>
</reference>
<keyword evidence="3" id="KW-0238">DNA-binding</keyword>
<protein>
    <submittedName>
        <fullName evidence="7">Protein priB</fullName>
    </submittedName>
</protein>
<comment type="subcellular location">
    <subcellularLocation>
        <location evidence="1">Nucleus</location>
    </subcellularLocation>
</comment>
<dbReference type="SMART" id="SM00906">
    <property type="entry name" value="Fungal_trans"/>
    <property type="match status" value="1"/>
</dbReference>
<evidence type="ECO:0000256" key="4">
    <source>
        <dbReference type="ARBA" id="ARBA00023163"/>
    </source>
</evidence>
<evidence type="ECO:0000256" key="1">
    <source>
        <dbReference type="ARBA" id="ARBA00004123"/>
    </source>
</evidence>